<keyword evidence="2" id="KW-1185">Reference proteome</keyword>
<reference evidence="1 2" key="1">
    <citation type="submission" date="2018-06" db="EMBL/GenBank/DDBJ databases">
        <title>Genome analysis of cellulolytic fungus Trichoderma lentiforme CFAM-422.</title>
        <authorList>
            <person name="Steindorff A.S."/>
            <person name="Formighieri E.F."/>
            <person name="Midorikawa G.E.O."/>
            <person name="Tamietti M.S."/>
            <person name="Ramos E.Z."/>
            <person name="Silva A.S."/>
            <person name="Bon E.P.S."/>
            <person name="Mendes T.D."/>
            <person name="Damaso M.C.T."/>
            <person name="Favaro L.C.L."/>
        </authorList>
    </citation>
    <scope>NUCLEOTIDE SEQUENCE [LARGE SCALE GENOMIC DNA]</scope>
    <source>
        <strain evidence="1 2">CFAM-422</strain>
    </source>
</reference>
<sequence length="136" mass="15503">MSSAIHSLRWLWNRGAHLGQESNTTETKPNNSNIAKHGELILCALPALRQLSMDLAQHFGQNDKRRDCFNDILSTVTLLENYIGRIKKENCFLKFDEAIIELADCLEDLFAFLQVADSSDAENVSDGLVLWHNYMY</sequence>
<dbReference type="Proteomes" id="UP000801864">
    <property type="component" value="Unassembled WGS sequence"/>
</dbReference>
<accession>A0A9P4XRH8</accession>
<dbReference type="AlphaFoldDB" id="A0A9P4XRH8"/>
<evidence type="ECO:0000313" key="1">
    <source>
        <dbReference type="EMBL" id="KAF3077017.1"/>
    </source>
</evidence>
<protein>
    <submittedName>
        <fullName evidence="1">Uncharacterized protein</fullName>
    </submittedName>
</protein>
<name>A0A9P4XRH8_9HYPO</name>
<dbReference type="EMBL" id="QLNT01000001">
    <property type="protein sequence ID" value="KAF3077017.1"/>
    <property type="molecule type" value="Genomic_DNA"/>
</dbReference>
<evidence type="ECO:0000313" key="2">
    <source>
        <dbReference type="Proteomes" id="UP000801864"/>
    </source>
</evidence>
<comment type="caution">
    <text evidence="1">The sequence shown here is derived from an EMBL/GenBank/DDBJ whole genome shotgun (WGS) entry which is preliminary data.</text>
</comment>
<proteinExistence type="predicted"/>
<gene>
    <name evidence="1" type="ORF">CFAM422_000177</name>
</gene>
<organism evidence="1 2">
    <name type="scientific">Trichoderma lentiforme</name>
    <dbReference type="NCBI Taxonomy" id="1567552"/>
    <lineage>
        <taxon>Eukaryota</taxon>
        <taxon>Fungi</taxon>
        <taxon>Dikarya</taxon>
        <taxon>Ascomycota</taxon>
        <taxon>Pezizomycotina</taxon>
        <taxon>Sordariomycetes</taxon>
        <taxon>Hypocreomycetidae</taxon>
        <taxon>Hypocreales</taxon>
        <taxon>Hypocreaceae</taxon>
        <taxon>Trichoderma</taxon>
    </lineage>
</organism>